<gene>
    <name evidence="1" type="ORF">BCF44_102703</name>
</gene>
<dbReference type="AlphaFoldDB" id="A0A3E0I780"/>
<comment type="caution">
    <text evidence="1">The sequence shown here is derived from an EMBL/GenBank/DDBJ whole genome shotgun (WGS) entry which is preliminary data.</text>
</comment>
<accession>A0A3E0I780</accession>
<dbReference type="Proteomes" id="UP000256269">
    <property type="component" value="Unassembled WGS sequence"/>
</dbReference>
<sequence length="84" mass="8985">MGIERVDPLWSGVAELLGRGQCIEAIQLIRSAAPDLSLHGAVDYIQAVTDGQPAPDHVRSRLPQPPAERVVRWALSGPNPEPAA</sequence>
<organism evidence="1 2">
    <name type="scientific">Kutzneria buriramensis</name>
    <dbReference type="NCBI Taxonomy" id="1045776"/>
    <lineage>
        <taxon>Bacteria</taxon>
        <taxon>Bacillati</taxon>
        <taxon>Actinomycetota</taxon>
        <taxon>Actinomycetes</taxon>
        <taxon>Pseudonocardiales</taxon>
        <taxon>Pseudonocardiaceae</taxon>
        <taxon>Kutzneria</taxon>
    </lineage>
</organism>
<evidence type="ECO:0000313" key="1">
    <source>
        <dbReference type="EMBL" id="REH54471.1"/>
    </source>
</evidence>
<evidence type="ECO:0000313" key="2">
    <source>
        <dbReference type="Proteomes" id="UP000256269"/>
    </source>
</evidence>
<proteinExistence type="predicted"/>
<reference evidence="1 2" key="1">
    <citation type="submission" date="2018-08" db="EMBL/GenBank/DDBJ databases">
        <title>Genomic Encyclopedia of Archaeal and Bacterial Type Strains, Phase II (KMG-II): from individual species to whole genera.</title>
        <authorList>
            <person name="Goeker M."/>
        </authorList>
    </citation>
    <scope>NUCLEOTIDE SEQUENCE [LARGE SCALE GENOMIC DNA]</scope>
    <source>
        <strain evidence="1 2">DSM 45791</strain>
    </source>
</reference>
<dbReference type="EMBL" id="QUNO01000002">
    <property type="protein sequence ID" value="REH54471.1"/>
    <property type="molecule type" value="Genomic_DNA"/>
</dbReference>
<protein>
    <submittedName>
        <fullName evidence="1">Uncharacterized protein</fullName>
    </submittedName>
</protein>
<keyword evidence="2" id="KW-1185">Reference proteome</keyword>
<name>A0A3E0I780_9PSEU</name>